<reference evidence="10" key="1">
    <citation type="journal article" date="2021" name="PeerJ">
        <title>Extensive microbial diversity within the chicken gut microbiome revealed by metagenomics and culture.</title>
        <authorList>
            <person name="Gilroy R."/>
            <person name="Ravi A."/>
            <person name="Getino M."/>
            <person name="Pursley I."/>
            <person name="Horton D.L."/>
            <person name="Alikhan N.F."/>
            <person name="Baker D."/>
            <person name="Gharbi K."/>
            <person name="Hall N."/>
            <person name="Watson M."/>
            <person name="Adriaenssens E.M."/>
            <person name="Foster-Nyarko E."/>
            <person name="Jarju S."/>
            <person name="Secka A."/>
            <person name="Antonio M."/>
            <person name="Oren A."/>
            <person name="Chaudhuri R.R."/>
            <person name="La Ragione R."/>
            <person name="Hildebrand F."/>
            <person name="Pallen M.J."/>
        </authorList>
    </citation>
    <scope>NUCLEOTIDE SEQUENCE</scope>
    <source>
        <strain evidence="10">CHK191-13928</strain>
    </source>
</reference>
<organism evidence="10 11">
    <name type="scientific">Candidatus Anaerostipes excrementavium</name>
    <dbReference type="NCBI Taxonomy" id="2838463"/>
    <lineage>
        <taxon>Bacteria</taxon>
        <taxon>Bacillati</taxon>
        <taxon>Bacillota</taxon>
        <taxon>Clostridia</taxon>
        <taxon>Lachnospirales</taxon>
        <taxon>Lachnospiraceae</taxon>
        <taxon>Anaerostipes</taxon>
    </lineage>
</organism>
<dbReference type="PANTHER" id="PTHR43616">
    <property type="entry name" value="GLYCEROL DEHYDROGENASE"/>
    <property type="match status" value="1"/>
</dbReference>
<keyword evidence="9" id="KW-1208">Phospholipid metabolism</keyword>
<evidence type="ECO:0000256" key="6">
    <source>
        <dbReference type="ARBA" id="ARBA00023027"/>
    </source>
</evidence>
<comment type="caution">
    <text evidence="10">The sequence shown here is derived from an EMBL/GenBank/DDBJ whole genome shotgun (WGS) entry which is preliminary data.</text>
</comment>
<keyword evidence="7" id="KW-0443">Lipid metabolism</keyword>
<keyword evidence="2" id="KW-0444">Lipid biosynthesis</keyword>
<reference evidence="10" key="2">
    <citation type="submission" date="2021-04" db="EMBL/GenBank/DDBJ databases">
        <authorList>
            <person name="Gilroy R."/>
        </authorList>
    </citation>
    <scope>NUCLEOTIDE SEQUENCE</scope>
    <source>
        <strain evidence="10">CHK191-13928</strain>
    </source>
</reference>
<sequence>MNEILDMSIHEMAKATFACSCGRTHSLDIDQIVMGQGAIKDLPKILSDFKDQSLYLLSDNHTYEAAGKEVERILEGAGYRTKQTVLDSGDGILIPDEKAVGKMFMELEENTGMIVAIGSGTLNDMAKYMSSRTRIPYTIVCTAPSMDGYASDGAPLMNGGKKISYKAVLPYAIVGDTDIMKKAPMRMIYAGYGDVIGKLTALADWKLSQEKTGEYYCDTIVKLVEKAVDKVVSHTEELANREEEAVLYLIEALTLTGVAMGLIGVSRPASGAEHMLSHYLEMAFIAQGKYPELHGIKVGIAAPIIAAVFDEMQDVLPESVKKMAPSGVYIENLLTKVGAPIDPKEIGIDRDLFYHCLLEGNTVRERYSVLDLAVEEGKIEEIAEKITSRFYE</sequence>
<keyword evidence="1" id="KW-0963">Cytoplasm</keyword>
<dbReference type="GO" id="GO:0016614">
    <property type="term" value="F:oxidoreductase activity, acting on CH-OH group of donors"/>
    <property type="evidence" value="ECO:0007669"/>
    <property type="project" value="InterPro"/>
</dbReference>
<keyword evidence="3" id="KW-0479">Metal-binding</keyword>
<dbReference type="Gene3D" id="3.40.50.1970">
    <property type="match status" value="1"/>
</dbReference>
<dbReference type="GO" id="GO:0046872">
    <property type="term" value="F:metal ion binding"/>
    <property type="evidence" value="ECO:0007669"/>
    <property type="project" value="UniProtKB-KW"/>
</dbReference>
<dbReference type="AlphaFoldDB" id="A0A9D2B898"/>
<evidence type="ECO:0000256" key="4">
    <source>
        <dbReference type="ARBA" id="ARBA00022857"/>
    </source>
</evidence>
<accession>A0A9D2B898</accession>
<evidence type="ECO:0000256" key="1">
    <source>
        <dbReference type="ARBA" id="ARBA00022490"/>
    </source>
</evidence>
<keyword evidence="8" id="KW-0594">Phospholipid biosynthesis</keyword>
<protein>
    <submittedName>
        <fullName evidence="10">Sn-glycerol-1-phosphate dehydrogenase</fullName>
    </submittedName>
</protein>
<dbReference type="PANTHER" id="PTHR43616:SF5">
    <property type="entry name" value="GLYCEROL DEHYDROGENASE 1"/>
    <property type="match status" value="1"/>
</dbReference>
<dbReference type="EMBL" id="DXEM01000006">
    <property type="protein sequence ID" value="HIX66955.1"/>
    <property type="molecule type" value="Genomic_DNA"/>
</dbReference>
<dbReference type="Pfam" id="PF13685">
    <property type="entry name" value="Fe-ADH_2"/>
    <property type="match status" value="1"/>
</dbReference>
<dbReference type="SUPFAM" id="SSF56796">
    <property type="entry name" value="Dehydroquinate synthase-like"/>
    <property type="match status" value="1"/>
</dbReference>
<evidence type="ECO:0000256" key="7">
    <source>
        <dbReference type="ARBA" id="ARBA00023098"/>
    </source>
</evidence>
<evidence type="ECO:0000256" key="2">
    <source>
        <dbReference type="ARBA" id="ARBA00022516"/>
    </source>
</evidence>
<dbReference type="Proteomes" id="UP000886721">
    <property type="component" value="Unassembled WGS sequence"/>
</dbReference>
<keyword evidence="4" id="KW-0521">NADP</keyword>
<proteinExistence type="predicted"/>
<keyword evidence="6" id="KW-0520">NAD</keyword>
<evidence type="ECO:0000313" key="11">
    <source>
        <dbReference type="Proteomes" id="UP000886721"/>
    </source>
</evidence>
<name>A0A9D2B898_9FIRM</name>
<dbReference type="InterPro" id="IPR016205">
    <property type="entry name" value="Glycerol_DH"/>
</dbReference>
<gene>
    <name evidence="10" type="ORF">H9735_02365</name>
</gene>
<keyword evidence="5" id="KW-0560">Oxidoreductase</keyword>
<evidence type="ECO:0000256" key="9">
    <source>
        <dbReference type="ARBA" id="ARBA00023264"/>
    </source>
</evidence>
<dbReference type="Gene3D" id="1.20.1090.10">
    <property type="entry name" value="Dehydroquinate synthase-like - alpha domain"/>
    <property type="match status" value="1"/>
</dbReference>
<evidence type="ECO:0000256" key="8">
    <source>
        <dbReference type="ARBA" id="ARBA00023209"/>
    </source>
</evidence>
<evidence type="ECO:0000313" key="10">
    <source>
        <dbReference type="EMBL" id="HIX66955.1"/>
    </source>
</evidence>
<dbReference type="GO" id="GO:0008654">
    <property type="term" value="P:phospholipid biosynthetic process"/>
    <property type="evidence" value="ECO:0007669"/>
    <property type="project" value="UniProtKB-KW"/>
</dbReference>
<evidence type="ECO:0000256" key="3">
    <source>
        <dbReference type="ARBA" id="ARBA00022723"/>
    </source>
</evidence>
<dbReference type="InterPro" id="IPR032837">
    <property type="entry name" value="G1PDH"/>
</dbReference>
<dbReference type="CDD" id="cd08175">
    <property type="entry name" value="G1PDH"/>
    <property type="match status" value="1"/>
</dbReference>
<evidence type="ECO:0000256" key="5">
    <source>
        <dbReference type="ARBA" id="ARBA00023002"/>
    </source>
</evidence>